<gene>
    <name evidence="2" type="ORF">BS1321_05920</name>
</gene>
<dbReference type="RefSeq" id="WP_063232170.1">
    <property type="nucleotide sequence ID" value="NZ_BCVO01000002.1"/>
</dbReference>
<dbReference type="GO" id="GO:0005737">
    <property type="term" value="C:cytoplasm"/>
    <property type="evidence" value="ECO:0007669"/>
    <property type="project" value="TreeGrafter"/>
</dbReference>
<accession>A0A223EE63</accession>
<dbReference type="InterPro" id="IPR006186">
    <property type="entry name" value="Ser/Thr-sp_prot-phosphatase"/>
</dbReference>
<dbReference type="PANTHER" id="PTHR42850">
    <property type="entry name" value="METALLOPHOSPHOESTERASE"/>
    <property type="match status" value="1"/>
</dbReference>
<dbReference type="InterPro" id="IPR041780">
    <property type="entry name" value="MPP_PrpE-like"/>
</dbReference>
<dbReference type="NCBIfam" id="NF010148">
    <property type="entry name" value="PRK13625.1"/>
    <property type="match status" value="1"/>
</dbReference>
<dbReference type="CDD" id="cd07423">
    <property type="entry name" value="MPP_Prp_like"/>
    <property type="match status" value="1"/>
</dbReference>
<dbReference type="AlphaFoldDB" id="A0A223EE63"/>
<feature type="domain" description="Calcineurin-like phosphoesterase" evidence="1">
    <location>
        <begin position="1"/>
        <end position="197"/>
    </location>
</feature>
<dbReference type="Gene3D" id="3.60.21.10">
    <property type="match status" value="1"/>
</dbReference>
<organism evidence="2 3">
    <name type="scientific">Peribacillus simplex NBRC 15720 = DSM 1321</name>
    <dbReference type="NCBI Taxonomy" id="1349754"/>
    <lineage>
        <taxon>Bacteria</taxon>
        <taxon>Bacillati</taxon>
        <taxon>Bacillota</taxon>
        <taxon>Bacilli</taxon>
        <taxon>Bacillales</taxon>
        <taxon>Bacillaceae</taxon>
        <taxon>Peribacillus</taxon>
    </lineage>
</organism>
<sequence>MNIDIIGDIHGCFAEFRQLTEKMGYTWETGFPVHPSGRILGFVGDLTDRGPNSLQVIEVVHELVINQNIARYAPGNHCNKLYRYFSGNKVQISHGLETTVAEYESLNIREQKKIRKKFMDLYERSPLYQLIDEGRLIIAHAGIRSDYIGQYSSKVKTFVLYGDINGSKHPDGSPVRKDWAQSYKGETWIVYGHTPVPEARRVNHTYNIDTGCVFGGKLTAVRYPEMNLQEVPSTMPYIAEKFRTSFD</sequence>
<dbReference type="InterPro" id="IPR050126">
    <property type="entry name" value="Ap4A_hydrolase"/>
</dbReference>
<dbReference type="InterPro" id="IPR029052">
    <property type="entry name" value="Metallo-depent_PP-like"/>
</dbReference>
<reference evidence="2 3" key="1">
    <citation type="submission" date="2016-10" db="EMBL/GenBank/DDBJ databases">
        <title>The whole genome sequencing and assembly of Bacillus simplex DSM 1321 strain.</title>
        <authorList>
            <person name="Park M.-K."/>
            <person name="Lee Y.-J."/>
            <person name="Yi H."/>
            <person name="Bahn Y.-S."/>
            <person name="Kim J.F."/>
            <person name="Lee D.-W."/>
        </authorList>
    </citation>
    <scope>NUCLEOTIDE SEQUENCE [LARGE SCALE GENOMIC DNA]</scope>
    <source>
        <strain evidence="2 3">DSM 1321</strain>
    </source>
</reference>
<proteinExistence type="predicted"/>
<name>A0A223EE63_9BACI</name>
<dbReference type="GeneID" id="56472266"/>
<protein>
    <recommendedName>
        <fullName evidence="1">Calcineurin-like phosphoesterase domain-containing protein</fullName>
    </recommendedName>
</protein>
<evidence type="ECO:0000313" key="2">
    <source>
        <dbReference type="EMBL" id="ASS93544.1"/>
    </source>
</evidence>
<dbReference type="SUPFAM" id="SSF56300">
    <property type="entry name" value="Metallo-dependent phosphatases"/>
    <property type="match status" value="1"/>
</dbReference>
<dbReference type="Proteomes" id="UP000214618">
    <property type="component" value="Chromosome"/>
</dbReference>
<dbReference type="OrthoDB" id="9807890at2"/>
<dbReference type="InterPro" id="IPR004843">
    <property type="entry name" value="Calcineurin-like_PHP"/>
</dbReference>
<evidence type="ECO:0000259" key="1">
    <source>
        <dbReference type="Pfam" id="PF00149"/>
    </source>
</evidence>
<dbReference type="Pfam" id="PF00149">
    <property type="entry name" value="Metallophos"/>
    <property type="match status" value="1"/>
</dbReference>
<dbReference type="EMBL" id="CP017704">
    <property type="protein sequence ID" value="ASS93544.1"/>
    <property type="molecule type" value="Genomic_DNA"/>
</dbReference>
<dbReference type="GO" id="GO:0016791">
    <property type="term" value="F:phosphatase activity"/>
    <property type="evidence" value="ECO:0007669"/>
    <property type="project" value="TreeGrafter"/>
</dbReference>
<evidence type="ECO:0000313" key="3">
    <source>
        <dbReference type="Proteomes" id="UP000214618"/>
    </source>
</evidence>
<dbReference type="PANTHER" id="PTHR42850:SF7">
    <property type="entry name" value="BIS(5'-NUCLEOSYL)-TETRAPHOSPHATASE PRPE [ASYMMETRICAL]"/>
    <property type="match status" value="1"/>
</dbReference>
<dbReference type="PRINTS" id="PR00114">
    <property type="entry name" value="STPHPHTASE"/>
</dbReference>